<reference evidence="1" key="1">
    <citation type="submission" date="2023-03" db="EMBL/GenBank/DDBJ databases">
        <title>Massive genome expansion in bonnet fungi (Mycena s.s.) driven by repeated elements and novel gene families across ecological guilds.</title>
        <authorList>
            <consortium name="Lawrence Berkeley National Laboratory"/>
            <person name="Harder C.B."/>
            <person name="Miyauchi S."/>
            <person name="Viragh M."/>
            <person name="Kuo A."/>
            <person name="Thoen E."/>
            <person name="Andreopoulos B."/>
            <person name="Lu D."/>
            <person name="Skrede I."/>
            <person name="Drula E."/>
            <person name="Henrissat B."/>
            <person name="Morin E."/>
            <person name="Kohler A."/>
            <person name="Barry K."/>
            <person name="LaButti K."/>
            <person name="Morin E."/>
            <person name="Salamov A."/>
            <person name="Lipzen A."/>
            <person name="Mereny Z."/>
            <person name="Hegedus B."/>
            <person name="Baldrian P."/>
            <person name="Stursova M."/>
            <person name="Weitz H."/>
            <person name="Taylor A."/>
            <person name="Grigoriev I.V."/>
            <person name="Nagy L.G."/>
            <person name="Martin F."/>
            <person name="Kauserud H."/>
        </authorList>
    </citation>
    <scope>NUCLEOTIDE SEQUENCE</scope>
    <source>
        <strain evidence="1">CBHHK182m</strain>
    </source>
</reference>
<comment type="caution">
    <text evidence="1">The sequence shown here is derived from an EMBL/GenBank/DDBJ whole genome shotgun (WGS) entry which is preliminary data.</text>
</comment>
<proteinExistence type="predicted"/>
<dbReference type="Proteomes" id="UP001215598">
    <property type="component" value="Unassembled WGS sequence"/>
</dbReference>
<dbReference type="AlphaFoldDB" id="A0AAD7J3X5"/>
<dbReference type="SUPFAM" id="SSF52047">
    <property type="entry name" value="RNI-like"/>
    <property type="match status" value="1"/>
</dbReference>
<organism evidence="1 2">
    <name type="scientific">Mycena metata</name>
    <dbReference type="NCBI Taxonomy" id="1033252"/>
    <lineage>
        <taxon>Eukaryota</taxon>
        <taxon>Fungi</taxon>
        <taxon>Dikarya</taxon>
        <taxon>Basidiomycota</taxon>
        <taxon>Agaricomycotina</taxon>
        <taxon>Agaricomycetes</taxon>
        <taxon>Agaricomycetidae</taxon>
        <taxon>Agaricales</taxon>
        <taxon>Marasmiineae</taxon>
        <taxon>Mycenaceae</taxon>
        <taxon>Mycena</taxon>
    </lineage>
</organism>
<name>A0AAD7J3X5_9AGAR</name>
<dbReference type="EMBL" id="JARKIB010000046">
    <property type="protein sequence ID" value="KAJ7756583.1"/>
    <property type="molecule type" value="Genomic_DNA"/>
</dbReference>
<evidence type="ECO:0008006" key="3">
    <source>
        <dbReference type="Google" id="ProtNLM"/>
    </source>
</evidence>
<sequence>MHLPLTLQRCSAQSEARLTSISATLPLELQFLVLDHISDDTLRDLCTVCQAWGAHAQKMIFCHIWVTSVTIPRLLLLLRYKPHLGTYIETVTVAGSFRAPFGHPSMEQVFPYLSDIMPNVRTLDILIAKFGPELVPLQHSALRKITHLRLRSATFALPDTLLQFIALFPYLEGLEVSGDYVLHTALPEFSPSPPKHLRYLVCNAFCYDSVMKWLASGPTMVDNLYIPAWGFNDPLLEEFLFKIGNGLQRLWLTDGGSRWPWAPLNEITIPPFPSLKSLEFDIHRRTSSRSALEIGFPSILKQLSSSMLSTMYFDTYVKADHLGLPWDKVDAVLADFTGLQEVIFDLYGFLKVTETNGSGGPGIQNMRGEGDPEIPMCWKRHLT</sequence>
<evidence type="ECO:0000313" key="2">
    <source>
        <dbReference type="Proteomes" id="UP001215598"/>
    </source>
</evidence>
<keyword evidence="2" id="KW-1185">Reference proteome</keyword>
<protein>
    <recommendedName>
        <fullName evidence="3">F-box domain-containing protein</fullName>
    </recommendedName>
</protein>
<evidence type="ECO:0000313" key="1">
    <source>
        <dbReference type="EMBL" id="KAJ7756583.1"/>
    </source>
</evidence>
<accession>A0AAD7J3X5</accession>
<gene>
    <name evidence="1" type="ORF">B0H16DRAFT_687032</name>
</gene>